<evidence type="ECO:0000313" key="1">
    <source>
        <dbReference type="EMBL" id="OIJ09052.1"/>
    </source>
</evidence>
<dbReference type="AlphaFoldDB" id="A0A1S2L973"/>
<evidence type="ECO:0000313" key="2">
    <source>
        <dbReference type="EMBL" id="QOY37058.1"/>
    </source>
</evidence>
<keyword evidence="3" id="KW-1185">Reference proteome</keyword>
<reference evidence="2" key="4">
    <citation type="submission" date="2020-10" db="EMBL/GenBank/DDBJ databases">
        <authorList>
            <person name="Bassil N.M."/>
            <person name="Lloyd J.R."/>
        </authorList>
    </citation>
    <scope>NUCLEOTIDE SEQUENCE</scope>
    <source>
        <strain evidence="2">NB2006</strain>
    </source>
</reference>
<evidence type="ECO:0000313" key="3">
    <source>
        <dbReference type="Proteomes" id="UP000180175"/>
    </source>
</evidence>
<name>A0A1S2L973_9BACI</name>
<organism evidence="1 3">
    <name type="scientific">Anaerobacillus isosaccharinicus</name>
    <dbReference type="NCBI Taxonomy" id="1532552"/>
    <lineage>
        <taxon>Bacteria</taxon>
        <taxon>Bacillati</taxon>
        <taxon>Bacillota</taxon>
        <taxon>Bacilli</taxon>
        <taxon>Bacillales</taxon>
        <taxon>Bacillaceae</taxon>
        <taxon>Anaerobacillus</taxon>
    </lineage>
</organism>
<proteinExistence type="predicted"/>
<gene>
    <name evidence="2" type="ORF">AWH56_005295</name>
    <name evidence="1" type="ORF">AWH56_18235</name>
</gene>
<protein>
    <submittedName>
        <fullName evidence="1">Uncharacterized protein</fullName>
    </submittedName>
</protein>
<reference evidence="2 3" key="2">
    <citation type="journal article" date="2017" name="Genome Announc.">
        <title>Draft Genome Sequences of Four Alkaliphilic Bacteria Belonging to the Anaerobacillus Genus.</title>
        <authorList>
            <person name="Bassil N.M."/>
            <person name="Lloyd J.R."/>
        </authorList>
    </citation>
    <scope>NUCLEOTIDE SEQUENCE [LARGE SCALE GENOMIC DNA]</scope>
    <source>
        <strain evidence="2 3">NB2006</strain>
    </source>
</reference>
<dbReference type="OrthoDB" id="2305864at2"/>
<dbReference type="KEGG" id="aia:AWH56_005295"/>
<dbReference type="RefSeq" id="WP_071318390.1">
    <property type="nucleotide sequence ID" value="NZ_CP063356.2"/>
</dbReference>
<reference evidence="2 3" key="3">
    <citation type="journal article" date="2019" name="Int. J. Syst. Evol. Microbiol.">
        <title>Anaerobacillus isosaccharinicus sp. nov., an alkaliphilic bacterium which degrades isosaccharinic acid.</title>
        <authorList>
            <person name="Bassil N.M."/>
            <person name="Lloyd J.R."/>
        </authorList>
    </citation>
    <scope>NUCLEOTIDE SEQUENCE [LARGE SCALE GENOMIC DNA]</scope>
    <source>
        <strain evidence="2 3">NB2006</strain>
    </source>
</reference>
<accession>A0A1S2L973</accession>
<dbReference type="Proteomes" id="UP000180175">
    <property type="component" value="Chromosome"/>
</dbReference>
<dbReference type="EMBL" id="CP063356">
    <property type="protein sequence ID" value="QOY37058.1"/>
    <property type="molecule type" value="Genomic_DNA"/>
</dbReference>
<dbReference type="EMBL" id="LQXD01000157">
    <property type="protein sequence ID" value="OIJ09052.1"/>
    <property type="molecule type" value="Genomic_DNA"/>
</dbReference>
<reference evidence="1 3" key="1">
    <citation type="submission" date="2016-10" db="EMBL/GenBank/DDBJ databases">
        <title>Draft genome sequences of four alkaliphilic bacteria belonging to the Anaerobacillus genus.</title>
        <authorList>
            <person name="Bassil N.M."/>
            <person name="Lloyd J.R."/>
        </authorList>
    </citation>
    <scope>NUCLEOTIDE SEQUENCE [LARGE SCALE GENOMIC DNA]</scope>
    <source>
        <strain evidence="1 3">NB2006</strain>
    </source>
</reference>
<sequence>MDYKAFYAKVADWIYQVNQNAIKFGMDSDEFWNWVADSIGEICNKYNNNPLVKKQMTMLHDWLEEIYQKGREKNE</sequence>